<evidence type="ECO:0000313" key="2">
    <source>
        <dbReference type="EMBL" id="KMZ95078.1"/>
    </source>
</evidence>
<keyword evidence="1" id="KW-0472">Membrane</keyword>
<feature type="transmembrane region" description="Helical" evidence="1">
    <location>
        <begin position="266"/>
        <end position="285"/>
    </location>
</feature>
<dbReference type="Proteomes" id="UP000053776">
    <property type="component" value="Unassembled WGS sequence"/>
</dbReference>
<keyword evidence="1" id="KW-0812">Transmembrane</keyword>
<name>A0A0J9W409_PLAVI</name>
<gene>
    <name evidence="2" type="ORF">PVMG_05605</name>
</gene>
<evidence type="ECO:0000313" key="3">
    <source>
        <dbReference type="Proteomes" id="UP000053776"/>
    </source>
</evidence>
<proteinExistence type="predicted"/>
<evidence type="ECO:0000256" key="1">
    <source>
        <dbReference type="SAM" id="Phobius"/>
    </source>
</evidence>
<accession>A0A0J9W409</accession>
<evidence type="ECO:0008006" key="4">
    <source>
        <dbReference type="Google" id="ProtNLM"/>
    </source>
</evidence>
<organism evidence="2 3">
    <name type="scientific">Plasmodium vivax Mauritania I</name>
    <dbReference type="NCBI Taxonomy" id="1035515"/>
    <lineage>
        <taxon>Eukaryota</taxon>
        <taxon>Sar</taxon>
        <taxon>Alveolata</taxon>
        <taxon>Apicomplexa</taxon>
        <taxon>Aconoidasida</taxon>
        <taxon>Haemosporida</taxon>
        <taxon>Plasmodiidae</taxon>
        <taxon>Plasmodium</taxon>
        <taxon>Plasmodium (Plasmodium)</taxon>
    </lineage>
</organism>
<sequence length="292" mass="34626">MTLIMIDAYEKECELSKFIKNLDDAEGNSPIDFENEIKITDPPQKENVLEFFSYLQKNYSSITTYNVNIRNQCCSYLNYWIDQKKEANNVGESYISDENWEVVENLWYRLKGNNSFSCKRKRHEITIDHKKTCIDFMVYCVNRDELKQKCQQNDNDGLKKQYCDNFNAYTKHYYEQFTQKVTCLRDTNKDKHYNWRFSDSCTLHNMAKTFPKYDESNQTIVDDETREQIKKCKSHEDSSTINCYMLDGVPIKLEELPTIDVIPLKYGIYAGSSFLGFFSLGLYLYKVNELLY</sequence>
<reference evidence="2 3" key="1">
    <citation type="submission" date="2011-08" db="EMBL/GenBank/DDBJ databases">
        <title>The Genome Sequence of Plasmodium vivax Mauritania I.</title>
        <authorList>
            <consortium name="The Broad Institute Genome Sequencing Platform"/>
            <consortium name="The Broad Institute Genome Sequencing Center for Infectious Disease"/>
            <person name="Neafsey D."/>
            <person name="Carlton J."/>
            <person name="Barnwell J."/>
            <person name="Collins W."/>
            <person name="Escalante A."/>
            <person name="Mullikin J."/>
            <person name="Saul A."/>
            <person name="Guigo R."/>
            <person name="Camara F."/>
            <person name="Young S.K."/>
            <person name="Zeng Q."/>
            <person name="Gargeya S."/>
            <person name="Fitzgerald M."/>
            <person name="Haas B."/>
            <person name="Abouelleil A."/>
            <person name="Alvarado L."/>
            <person name="Arachchi H.M."/>
            <person name="Berlin A."/>
            <person name="Brown A."/>
            <person name="Chapman S.B."/>
            <person name="Chen Z."/>
            <person name="Dunbar C."/>
            <person name="Freedman E."/>
            <person name="Gearin G."/>
            <person name="Gellesch M."/>
            <person name="Goldberg J."/>
            <person name="Griggs A."/>
            <person name="Gujja S."/>
            <person name="Heiman D."/>
            <person name="Howarth C."/>
            <person name="Larson L."/>
            <person name="Lui A."/>
            <person name="MacDonald P.J.P."/>
            <person name="Montmayeur A."/>
            <person name="Murphy C."/>
            <person name="Neiman D."/>
            <person name="Pearson M."/>
            <person name="Priest M."/>
            <person name="Roberts A."/>
            <person name="Saif S."/>
            <person name="Shea T."/>
            <person name="Shenoy N."/>
            <person name="Sisk P."/>
            <person name="Stolte C."/>
            <person name="Sykes S."/>
            <person name="Wortman J."/>
            <person name="Nusbaum C."/>
            <person name="Birren B."/>
        </authorList>
    </citation>
    <scope>NUCLEOTIDE SEQUENCE [LARGE SCALE GENOMIC DNA]</scope>
    <source>
        <strain evidence="2 3">Mauritania I</strain>
    </source>
</reference>
<keyword evidence="1" id="KW-1133">Transmembrane helix</keyword>
<dbReference type="EMBL" id="KQ235003">
    <property type="protein sequence ID" value="KMZ95078.1"/>
    <property type="molecule type" value="Genomic_DNA"/>
</dbReference>
<protein>
    <recommendedName>
        <fullName evidence="4">VIR protein</fullName>
    </recommendedName>
</protein>
<dbReference type="AlphaFoldDB" id="A0A0J9W409"/>
<dbReference type="OrthoDB" id="10310635at2759"/>